<comment type="caution">
    <text evidence="1">The sequence shown here is derived from an EMBL/GenBank/DDBJ whole genome shotgun (WGS) entry which is preliminary data.</text>
</comment>
<evidence type="ECO:0000313" key="1">
    <source>
        <dbReference type="EMBL" id="MFC6037618.1"/>
    </source>
</evidence>
<dbReference type="EMBL" id="JBHPON010000003">
    <property type="protein sequence ID" value="MFC6037618.1"/>
    <property type="molecule type" value="Genomic_DNA"/>
</dbReference>
<sequence>MNSDEHLAFVDGAAIPLEEIGPPATNYGQLRRWSKFKRVHYEYRMAAPVFLQRAAPWFDRYRAELRADDCAHPPETGTDAGAFAALDYPALPELLAAYPDLAGRLLVDLSLELNNLFAPARSDRIRYAANTVDRFSIYDGGVRFDGVAFDLLSKLAP</sequence>
<organism evidence="1 2">
    <name type="scientific">Hyphococcus aureus</name>
    <dbReference type="NCBI Taxonomy" id="2666033"/>
    <lineage>
        <taxon>Bacteria</taxon>
        <taxon>Pseudomonadati</taxon>
        <taxon>Pseudomonadota</taxon>
        <taxon>Alphaproteobacteria</taxon>
        <taxon>Parvularculales</taxon>
        <taxon>Parvularculaceae</taxon>
        <taxon>Hyphococcus</taxon>
    </lineage>
</organism>
<dbReference type="Proteomes" id="UP001596116">
    <property type="component" value="Unassembled WGS sequence"/>
</dbReference>
<proteinExistence type="predicted"/>
<protein>
    <submittedName>
        <fullName evidence="1">Uncharacterized protein</fullName>
    </submittedName>
</protein>
<gene>
    <name evidence="1" type="ORF">ACFMB1_18840</name>
</gene>
<dbReference type="RefSeq" id="WP_379880994.1">
    <property type="nucleotide sequence ID" value="NZ_JBHPON010000003.1"/>
</dbReference>
<accession>A0ABW1KZW3</accession>
<reference evidence="1 2" key="1">
    <citation type="submission" date="2024-09" db="EMBL/GenBank/DDBJ databases">
        <authorList>
            <person name="Zhang Z.-H."/>
        </authorList>
    </citation>
    <scope>NUCLEOTIDE SEQUENCE [LARGE SCALE GENOMIC DNA]</scope>
    <source>
        <strain evidence="1 2">HHTR114</strain>
    </source>
</reference>
<name>A0ABW1KZW3_9PROT</name>
<evidence type="ECO:0000313" key="2">
    <source>
        <dbReference type="Proteomes" id="UP001596116"/>
    </source>
</evidence>
<keyword evidence="2" id="KW-1185">Reference proteome</keyword>